<organism evidence="2 3">
    <name type="scientific">Penicillium chermesinum</name>
    <dbReference type="NCBI Taxonomy" id="63820"/>
    <lineage>
        <taxon>Eukaryota</taxon>
        <taxon>Fungi</taxon>
        <taxon>Dikarya</taxon>
        <taxon>Ascomycota</taxon>
        <taxon>Pezizomycotina</taxon>
        <taxon>Eurotiomycetes</taxon>
        <taxon>Eurotiomycetidae</taxon>
        <taxon>Eurotiales</taxon>
        <taxon>Aspergillaceae</taxon>
        <taxon>Penicillium</taxon>
    </lineage>
</organism>
<evidence type="ECO:0000256" key="1">
    <source>
        <dbReference type="SAM" id="MobiDB-lite"/>
    </source>
</evidence>
<comment type="caution">
    <text evidence="2">The sequence shown here is derived from an EMBL/GenBank/DDBJ whole genome shotgun (WGS) entry which is preliminary data.</text>
</comment>
<dbReference type="AlphaFoldDB" id="A0A9W9NGK8"/>
<dbReference type="Proteomes" id="UP001150941">
    <property type="component" value="Unassembled WGS sequence"/>
</dbReference>
<dbReference type="GeneID" id="83205383"/>
<keyword evidence="3" id="KW-1185">Reference proteome</keyword>
<feature type="region of interest" description="Disordered" evidence="1">
    <location>
        <begin position="1"/>
        <end position="99"/>
    </location>
</feature>
<reference evidence="2" key="1">
    <citation type="submission" date="2022-11" db="EMBL/GenBank/DDBJ databases">
        <authorList>
            <person name="Petersen C."/>
        </authorList>
    </citation>
    <scope>NUCLEOTIDE SEQUENCE</scope>
    <source>
        <strain evidence="2">IBT 19713</strain>
    </source>
</reference>
<proteinExistence type="predicted"/>
<dbReference type="EMBL" id="JAPQKS010000007">
    <property type="protein sequence ID" value="KAJ5219580.1"/>
    <property type="molecule type" value="Genomic_DNA"/>
</dbReference>
<sequence length="99" mass="10702">MEASAAPDQKRTLRLTSSSETRLLHENGPGSALTGPRPRSERANQPATQTLIRSEQNKHRAPDPILCSPYGPTGSRASGPFRVQPMIPLCRQTAPKDAS</sequence>
<feature type="compositionally biased region" description="Polar residues" evidence="1">
    <location>
        <begin position="43"/>
        <end position="54"/>
    </location>
</feature>
<reference evidence="2" key="2">
    <citation type="journal article" date="2023" name="IMA Fungus">
        <title>Comparative genomic study of the Penicillium genus elucidates a diverse pangenome and 15 lateral gene transfer events.</title>
        <authorList>
            <person name="Petersen C."/>
            <person name="Sorensen T."/>
            <person name="Nielsen M.R."/>
            <person name="Sondergaard T.E."/>
            <person name="Sorensen J.L."/>
            <person name="Fitzpatrick D.A."/>
            <person name="Frisvad J.C."/>
            <person name="Nielsen K.L."/>
        </authorList>
    </citation>
    <scope>NUCLEOTIDE SEQUENCE</scope>
    <source>
        <strain evidence="2">IBT 19713</strain>
    </source>
</reference>
<gene>
    <name evidence="2" type="ORF">N7468_008784</name>
</gene>
<evidence type="ECO:0000313" key="2">
    <source>
        <dbReference type="EMBL" id="KAJ5219580.1"/>
    </source>
</evidence>
<protein>
    <submittedName>
        <fullName evidence="2">Uncharacterized protein</fullName>
    </submittedName>
</protein>
<name>A0A9W9NGK8_9EURO</name>
<dbReference type="RefSeq" id="XP_058326410.1">
    <property type="nucleotide sequence ID" value="XM_058478080.1"/>
</dbReference>
<accession>A0A9W9NGK8</accession>
<evidence type="ECO:0000313" key="3">
    <source>
        <dbReference type="Proteomes" id="UP001150941"/>
    </source>
</evidence>